<accession>A0A8S5TZH7</accession>
<sequence>MAGSDFTNSEVKNTRMRHNTTISLIFEMAFIKGISKKHLCIGA</sequence>
<proteinExistence type="predicted"/>
<evidence type="ECO:0000313" key="1">
    <source>
        <dbReference type="EMBL" id="DAF87606.1"/>
    </source>
</evidence>
<protein>
    <submittedName>
        <fullName evidence="1">Uncharacterized protein</fullName>
    </submittedName>
</protein>
<dbReference type="EMBL" id="BK015964">
    <property type="protein sequence ID" value="DAF87606.1"/>
    <property type="molecule type" value="Genomic_DNA"/>
</dbReference>
<name>A0A8S5TZH7_9CAUD</name>
<reference evidence="1" key="1">
    <citation type="journal article" date="2021" name="Proc. Natl. Acad. Sci. U.S.A.">
        <title>A Catalog of Tens of Thousands of Viruses from Human Metagenomes Reveals Hidden Associations with Chronic Diseases.</title>
        <authorList>
            <person name="Tisza M.J."/>
            <person name="Buck C.B."/>
        </authorList>
    </citation>
    <scope>NUCLEOTIDE SEQUENCE</scope>
    <source>
        <strain evidence="1">CtkkB9</strain>
    </source>
</reference>
<organism evidence="1">
    <name type="scientific">Siphoviridae sp. ctkkB9</name>
    <dbReference type="NCBI Taxonomy" id="2825644"/>
    <lineage>
        <taxon>Viruses</taxon>
        <taxon>Duplodnaviria</taxon>
        <taxon>Heunggongvirae</taxon>
        <taxon>Uroviricota</taxon>
        <taxon>Caudoviricetes</taxon>
    </lineage>
</organism>